<keyword evidence="1" id="KW-0067">ATP-binding</keyword>
<organism evidence="1 2">
    <name type="scientific">Paraburkholderia rhynchosiae</name>
    <dbReference type="NCBI Taxonomy" id="487049"/>
    <lineage>
        <taxon>Bacteria</taxon>
        <taxon>Pseudomonadati</taxon>
        <taxon>Pseudomonadota</taxon>
        <taxon>Betaproteobacteria</taxon>
        <taxon>Burkholderiales</taxon>
        <taxon>Burkholderiaceae</taxon>
        <taxon>Paraburkholderia</taxon>
    </lineage>
</organism>
<protein>
    <submittedName>
        <fullName evidence="1">ATP-binding protein</fullName>
    </submittedName>
</protein>
<reference evidence="1 2" key="1">
    <citation type="journal article" date="2024" name="Chem. Sci.">
        <title>Discovery of megapolipeptins by genome mining of a Burkholderiales bacteria collection.</title>
        <authorList>
            <person name="Paulo B.S."/>
            <person name="Recchia M.J.J."/>
            <person name="Lee S."/>
            <person name="Fergusson C.H."/>
            <person name="Romanowski S.B."/>
            <person name="Hernandez A."/>
            <person name="Krull N."/>
            <person name="Liu D.Y."/>
            <person name="Cavanagh H."/>
            <person name="Bos A."/>
            <person name="Gray C.A."/>
            <person name="Murphy B.T."/>
            <person name="Linington R.G."/>
            <person name="Eustaquio A.S."/>
        </authorList>
    </citation>
    <scope>NUCLEOTIDE SEQUENCE [LARGE SCALE GENOMIC DNA]</scope>
    <source>
        <strain evidence="1 2">RL18-126-BIB-B</strain>
    </source>
</reference>
<name>A0ACC7NNP2_9BURK</name>
<dbReference type="Proteomes" id="UP001629235">
    <property type="component" value="Unassembled WGS sequence"/>
</dbReference>
<proteinExistence type="predicted"/>
<gene>
    <name evidence="1" type="ORF">PQR01_38840</name>
</gene>
<evidence type="ECO:0000313" key="1">
    <source>
        <dbReference type="EMBL" id="MFM0109182.1"/>
    </source>
</evidence>
<comment type="caution">
    <text evidence="1">The sequence shown here is derived from an EMBL/GenBank/DDBJ whole genome shotgun (WGS) entry which is preliminary data.</text>
</comment>
<keyword evidence="1" id="KW-0547">Nucleotide-binding</keyword>
<accession>A0ACC7NNP2</accession>
<dbReference type="EMBL" id="JAQQDW010000175">
    <property type="protein sequence ID" value="MFM0109182.1"/>
    <property type="molecule type" value="Genomic_DNA"/>
</dbReference>
<keyword evidence="2" id="KW-1185">Reference proteome</keyword>
<sequence>MLDAIWAKEKLTAASSTQSVEGPPATSMTILSTAITSGAAELRRRSTRAPEYERENRALVRLARAQTGPRDVLLQTIVDAALELCCAGSAGISLVEELDGNRYFRWLAVAGEVAGLRGHITAWKDCPCGVALELRESLLFVDPLKTFEALRGGPAHIPEGLVVPIETDGAQLGAIWVMSHSDDCRFQSEDVRLLSSLSAVAGSALMVMNARDEKANDSRQRDEFIAMLGHELLGPMGPIDNAVAAAKGYCAGNDDALTLLDIAQRQISRLHTLMDDLLDAVRLQHGKLRLAIKTVSLKEIAADAVVSVQHGLVQRRQQLTVIGLDNDITLHGDYVRLSQVIANLLSNSIRYTPEGGHIWLTAACEADEKTVRISVEDDGKGIAPEDLPSVSKLFVQCRQGPQGFSGGLGVGLAVVKRIVELHHGTFEVASQGTGKGTTVTVRLPRWHDSEKSHDGDRQIDARANTTPRRVLLVDDCQDALKSLSMVLELEGHSVETANSGTGALRRLASSKPDIVIVDIGLSDMDGFDIAGAIRRDESCKGVCLIALSGYADEGYTKRAIAAGFNDYLIKPLSISQLRATLAGCDSVRAPSTVD</sequence>
<evidence type="ECO:0000313" key="2">
    <source>
        <dbReference type="Proteomes" id="UP001629235"/>
    </source>
</evidence>